<evidence type="ECO:0000259" key="5">
    <source>
        <dbReference type="Pfam" id="PF00496"/>
    </source>
</evidence>
<evidence type="ECO:0000313" key="7">
    <source>
        <dbReference type="EMBL" id="CEJ08721.1"/>
    </source>
</evidence>
<protein>
    <submittedName>
        <fullName evidence="7">Heme-binding protein A</fullName>
    </submittedName>
    <submittedName>
        <fullName evidence="6">Solute-binding protein family 5 domain</fullName>
    </submittedName>
</protein>
<dbReference type="PIRSF" id="PIRSF002741">
    <property type="entry name" value="MppA"/>
    <property type="match status" value="1"/>
</dbReference>
<name>A0A8S0Y3K4_9FIRM</name>
<dbReference type="InterPro" id="IPR039424">
    <property type="entry name" value="SBP_5"/>
</dbReference>
<evidence type="ECO:0000313" key="8">
    <source>
        <dbReference type="Proteomes" id="UP001071230"/>
    </source>
</evidence>
<reference evidence="7" key="1">
    <citation type="submission" date="2014-11" db="EMBL/GenBank/DDBJ databases">
        <authorList>
            <person name="Hornung B.V."/>
        </authorList>
    </citation>
    <scope>NUCLEOTIDE SEQUENCE</scope>
    <source>
        <strain evidence="7">INE</strain>
    </source>
</reference>
<keyword evidence="8" id="KW-1185">Reference proteome</keyword>
<dbReference type="Gene3D" id="3.10.105.10">
    <property type="entry name" value="Dipeptide-binding Protein, Domain 3"/>
    <property type="match status" value="1"/>
</dbReference>
<dbReference type="KEGG" id="aacx:DEACI_2838"/>
<dbReference type="RefSeq" id="WP_240985579.1">
    <property type="nucleotide sequence ID" value="NZ_CDGJ01000092.1"/>
</dbReference>
<sequence length="564" mass="62646">MKKLGTKKSAVAGVLAASLLIVSVLSGCGQTTAPQAQQQSASSSATPQMGGVLRTWKQYDPKSLDPTDCGDTDSYDIQQNIYDGLVMWDKSGKEIVPDLATALPTITNGGKTYTFQLRQGVTFQNGDPFTAADVVYSFNREASKSIASPGESYFSMIKGMDDVFAGKAATVSGVVEKGKYTVEFDLTQPTRTFLDVLAMPYAFIVDKKYTSALPNQGDLSLHPIGTGPFMFKEWKKGQVIKLVRNPHYFLKDAQGRQLPYMDGITWTLGYGNSVAYLKFKDKKQDFSLIPTSDYVSTLNDPNMKNDITSLVENDYFYIGGNIKKAPWNNKLVRQAMEYAIDKDALVKLYNKRIVPAWSILPPNMPGYQENPSGYKYDPAKAKELLKQAGYPNGLPGVHPMVYVKNDIRDVLAANIQAQLAAVGIKISLDGVPFPKYLDVVTKGQEDMVYGGWMQDYPDPDDFLNILFNSNQIPSNNNVGYSNPAVDKQLNQLASVTDLQKAIPGYQAVEKQILDDAAIVPLYHDKEAYLIQPWVHNSQLHPVYPYFYYWTMWIDQKAEQAATKG</sequence>
<dbReference type="AlphaFoldDB" id="A0A8S0Y3K4"/>
<dbReference type="PANTHER" id="PTHR30290:SF9">
    <property type="entry name" value="OLIGOPEPTIDE-BINDING PROTEIN APPA"/>
    <property type="match status" value="1"/>
</dbReference>
<evidence type="ECO:0000256" key="2">
    <source>
        <dbReference type="ARBA" id="ARBA00022448"/>
    </source>
</evidence>
<dbReference type="GO" id="GO:0042597">
    <property type="term" value="C:periplasmic space"/>
    <property type="evidence" value="ECO:0007669"/>
    <property type="project" value="UniProtKB-ARBA"/>
</dbReference>
<keyword evidence="3 4" id="KW-0732">Signal</keyword>
<dbReference type="InterPro" id="IPR000914">
    <property type="entry name" value="SBP_5_dom"/>
</dbReference>
<dbReference type="Gene3D" id="3.40.190.10">
    <property type="entry name" value="Periplasmic binding protein-like II"/>
    <property type="match status" value="1"/>
</dbReference>
<dbReference type="GO" id="GO:0015833">
    <property type="term" value="P:peptide transport"/>
    <property type="evidence" value="ECO:0007669"/>
    <property type="project" value="TreeGrafter"/>
</dbReference>
<accession>A0A8S0Y3K4</accession>
<dbReference type="GO" id="GO:0043190">
    <property type="term" value="C:ATP-binding cassette (ABC) transporter complex"/>
    <property type="evidence" value="ECO:0007669"/>
    <property type="project" value="InterPro"/>
</dbReference>
<feature type="chain" id="PRO_5039342892" evidence="4">
    <location>
        <begin position="27"/>
        <end position="564"/>
    </location>
</feature>
<evidence type="ECO:0000256" key="4">
    <source>
        <dbReference type="SAM" id="SignalP"/>
    </source>
</evidence>
<dbReference type="GO" id="GO:1904680">
    <property type="term" value="F:peptide transmembrane transporter activity"/>
    <property type="evidence" value="ECO:0007669"/>
    <property type="project" value="TreeGrafter"/>
</dbReference>
<dbReference type="PROSITE" id="PS51257">
    <property type="entry name" value="PROKAR_LIPOPROTEIN"/>
    <property type="match status" value="1"/>
</dbReference>
<dbReference type="PANTHER" id="PTHR30290">
    <property type="entry name" value="PERIPLASMIC BINDING COMPONENT OF ABC TRANSPORTER"/>
    <property type="match status" value="1"/>
</dbReference>
<evidence type="ECO:0000256" key="1">
    <source>
        <dbReference type="ARBA" id="ARBA00005695"/>
    </source>
</evidence>
<gene>
    <name evidence="6" type="ORF">DEACI_2838</name>
    <name evidence="7" type="ORF">DEACI_3200</name>
</gene>
<dbReference type="EMBL" id="CDGJ01000092">
    <property type="protein sequence ID" value="CEJ08721.1"/>
    <property type="molecule type" value="Genomic_DNA"/>
</dbReference>
<dbReference type="EMBL" id="LR746496">
    <property type="protein sequence ID" value="CAA7602165.1"/>
    <property type="molecule type" value="Genomic_DNA"/>
</dbReference>
<dbReference type="InterPro" id="IPR030678">
    <property type="entry name" value="Peptide/Ni-bd"/>
</dbReference>
<feature type="signal peptide" evidence="4">
    <location>
        <begin position="1"/>
        <end position="26"/>
    </location>
</feature>
<feature type="domain" description="Solute-binding protein family 5" evidence="5">
    <location>
        <begin position="94"/>
        <end position="471"/>
    </location>
</feature>
<comment type="similarity">
    <text evidence="1">Belongs to the bacterial solute-binding protein 5 family.</text>
</comment>
<evidence type="ECO:0000256" key="3">
    <source>
        <dbReference type="ARBA" id="ARBA00022729"/>
    </source>
</evidence>
<keyword evidence="2" id="KW-0813">Transport</keyword>
<reference evidence="6" key="2">
    <citation type="submission" date="2020-01" db="EMBL/GenBank/DDBJ databases">
        <authorList>
            <person name="Hornung B."/>
        </authorList>
    </citation>
    <scope>NUCLEOTIDE SEQUENCE</scope>
    <source>
        <strain evidence="6">PacBioINE</strain>
    </source>
</reference>
<dbReference type="CDD" id="cd00995">
    <property type="entry name" value="PBP2_NikA_DppA_OppA_like"/>
    <property type="match status" value="1"/>
</dbReference>
<evidence type="ECO:0000313" key="6">
    <source>
        <dbReference type="EMBL" id="CAA7602165.1"/>
    </source>
</evidence>
<dbReference type="SUPFAM" id="SSF53850">
    <property type="entry name" value="Periplasmic binding protein-like II"/>
    <property type="match status" value="1"/>
</dbReference>
<dbReference type="Proteomes" id="UP000836597">
    <property type="component" value="Chromosome"/>
</dbReference>
<dbReference type="Pfam" id="PF00496">
    <property type="entry name" value="SBP_bac_5"/>
    <property type="match status" value="1"/>
</dbReference>
<proteinExistence type="inferred from homology"/>
<dbReference type="Proteomes" id="UP001071230">
    <property type="component" value="Unassembled WGS sequence"/>
</dbReference>
<organism evidence="6">
    <name type="scientific">Acididesulfobacillus acetoxydans</name>
    <dbReference type="NCBI Taxonomy" id="1561005"/>
    <lineage>
        <taxon>Bacteria</taxon>
        <taxon>Bacillati</taxon>
        <taxon>Bacillota</taxon>
        <taxon>Clostridia</taxon>
        <taxon>Eubacteriales</taxon>
        <taxon>Peptococcaceae</taxon>
        <taxon>Acididesulfobacillus</taxon>
    </lineage>
</organism>